<dbReference type="SUPFAM" id="SSF57850">
    <property type="entry name" value="RING/U-box"/>
    <property type="match status" value="1"/>
</dbReference>
<feature type="domain" description="RING-type" evidence="4">
    <location>
        <begin position="143"/>
        <end position="190"/>
    </location>
</feature>
<proteinExistence type="predicted"/>
<dbReference type="InterPro" id="IPR001841">
    <property type="entry name" value="Znf_RING"/>
</dbReference>
<comment type="caution">
    <text evidence="5">The sequence shown here is derived from an EMBL/GenBank/DDBJ whole genome shotgun (WGS) entry which is preliminary data.</text>
</comment>
<evidence type="ECO:0000256" key="1">
    <source>
        <dbReference type="ARBA" id="ARBA00022771"/>
    </source>
</evidence>
<evidence type="ECO:0000313" key="6">
    <source>
        <dbReference type="Proteomes" id="UP000614601"/>
    </source>
</evidence>
<dbReference type="GO" id="GO:0008270">
    <property type="term" value="F:zinc ion binding"/>
    <property type="evidence" value="ECO:0007669"/>
    <property type="project" value="UniProtKB-KW"/>
</dbReference>
<evidence type="ECO:0000259" key="4">
    <source>
        <dbReference type="PROSITE" id="PS50089"/>
    </source>
</evidence>
<dbReference type="AlphaFoldDB" id="A0A811KTA2"/>
<organism evidence="5 6">
    <name type="scientific">Bursaphelenchus okinawaensis</name>
    <dbReference type="NCBI Taxonomy" id="465554"/>
    <lineage>
        <taxon>Eukaryota</taxon>
        <taxon>Metazoa</taxon>
        <taxon>Ecdysozoa</taxon>
        <taxon>Nematoda</taxon>
        <taxon>Chromadorea</taxon>
        <taxon>Rhabditida</taxon>
        <taxon>Tylenchina</taxon>
        <taxon>Tylenchomorpha</taxon>
        <taxon>Aphelenchoidea</taxon>
        <taxon>Aphelenchoididae</taxon>
        <taxon>Bursaphelenchus</taxon>
    </lineage>
</organism>
<evidence type="ECO:0000256" key="3">
    <source>
        <dbReference type="PROSITE-ProRule" id="PRU00175"/>
    </source>
</evidence>
<dbReference type="EMBL" id="CAJFDH010000004">
    <property type="protein sequence ID" value="CAD5218555.1"/>
    <property type="molecule type" value="Genomic_DNA"/>
</dbReference>
<dbReference type="Gene3D" id="3.30.40.10">
    <property type="entry name" value="Zinc/RING finger domain, C3HC4 (zinc finger)"/>
    <property type="match status" value="1"/>
</dbReference>
<dbReference type="PROSITE" id="PS50089">
    <property type="entry name" value="ZF_RING_2"/>
    <property type="match status" value="1"/>
</dbReference>
<keyword evidence="1 3" id="KW-0863">Zinc-finger</keyword>
<accession>A0A811KTA2</accession>
<dbReference type="EMBL" id="CAJFCW020000004">
    <property type="protein sequence ID" value="CAG9110955.1"/>
    <property type="molecule type" value="Genomic_DNA"/>
</dbReference>
<sequence>MPAHRLLSPSRLRKPRSVVTPLPATEFMADIVRPDLSESRLQPSYSSYHQDISYEYEVLAQPLRVSGNNLRAHMNGEPSMSSAFSLIEHRRGLPMVNRFGHRLYRPSYGGIRNPHRCKREAPAESEPELVFPTVNEGTTEVECRICFTTPAPEAIKCLHCKKWVACKKCATRWILSREKDGASQSCPWCRGDWKKLENSVVKNVR</sequence>
<dbReference type="Proteomes" id="UP000614601">
    <property type="component" value="Unassembled WGS sequence"/>
</dbReference>
<dbReference type="Proteomes" id="UP000783686">
    <property type="component" value="Unassembled WGS sequence"/>
</dbReference>
<keyword evidence="1 3" id="KW-0479">Metal-binding</keyword>
<keyword evidence="2" id="KW-0862">Zinc</keyword>
<gene>
    <name evidence="5" type="ORF">BOKJ2_LOCUS7765</name>
</gene>
<keyword evidence="6" id="KW-1185">Reference proteome</keyword>
<reference evidence="5" key="1">
    <citation type="submission" date="2020-09" db="EMBL/GenBank/DDBJ databases">
        <authorList>
            <person name="Kikuchi T."/>
        </authorList>
    </citation>
    <scope>NUCLEOTIDE SEQUENCE</scope>
    <source>
        <strain evidence="5">SH1</strain>
    </source>
</reference>
<dbReference type="InterPro" id="IPR013083">
    <property type="entry name" value="Znf_RING/FYVE/PHD"/>
</dbReference>
<evidence type="ECO:0000313" key="5">
    <source>
        <dbReference type="EMBL" id="CAD5218555.1"/>
    </source>
</evidence>
<name>A0A811KTA2_9BILA</name>
<protein>
    <recommendedName>
        <fullName evidence="4">RING-type domain-containing protein</fullName>
    </recommendedName>
</protein>
<evidence type="ECO:0000256" key="2">
    <source>
        <dbReference type="ARBA" id="ARBA00022833"/>
    </source>
</evidence>